<evidence type="ECO:0000313" key="1">
    <source>
        <dbReference type="EMBL" id="EAR07463.1"/>
    </source>
</evidence>
<gene>
    <name evidence="1" type="ORF">MED297_05089</name>
</gene>
<dbReference type="AlphaFoldDB" id="A4BK96"/>
<proteinExistence type="predicted"/>
<dbReference type="SUPFAM" id="SSF52833">
    <property type="entry name" value="Thioredoxin-like"/>
    <property type="match status" value="1"/>
</dbReference>
<dbReference type="HOGENOM" id="CLU_097497_2_0_6"/>
<dbReference type="OrthoDB" id="9813770at2"/>
<dbReference type="STRING" id="314283.MED297_05089"/>
<comment type="caution">
    <text evidence="1">The sequence shown here is derived from an EMBL/GenBank/DDBJ whole genome shotgun (WGS) entry which is preliminary data.</text>
</comment>
<accession>A4BK96</accession>
<dbReference type="Gene3D" id="3.40.30.10">
    <property type="entry name" value="Glutaredoxin"/>
    <property type="match status" value="1"/>
</dbReference>
<evidence type="ECO:0008006" key="3">
    <source>
        <dbReference type="Google" id="ProtNLM"/>
    </source>
</evidence>
<name>A4BK96_9GAMM</name>
<dbReference type="InterPro" id="IPR036249">
    <property type="entry name" value="Thioredoxin-like_sf"/>
</dbReference>
<dbReference type="PANTHER" id="PTHR13887">
    <property type="entry name" value="GLUTATHIONE S-TRANSFERASE KAPPA"/>
    <property type="match status" value="1"/>
</dbReference>
<protein>
    <recommendedName>
        <fullName evidence="3">DSBA-like thioredoxin domain-containing protein</fullName>
    </recommendedName>
</protein>
<keyword evidence="2" id="KW-1185">Reference proteome</keyword>
<evidence type="ECO:0000313" key="2">
    <source>
        <dbReference type="Proteomes" id="UP000005953"/>
    </source>
</evidence>
<sequence length="207" mass="23633">MTPESIFYYVHDPMCSWCWAHRPEWDRLKQALTPIVTVQTLVGGLAPDSDVPMPAEQQEAIAGYWRRIEGLLGRPFNYDFWTKNTPRRSTYPACRAVIAARWQGQDEAMTDALQEAYYLRAMNPSDTETHLTLAAELGLDVDKLARDLMSAELESAFQDELTYARQLPIQGFPSMVLKVGDSMWEVPLDYRDHRGALAFVQEKLSQS</sequence>
<dbReference type="Gene3D" id="1.10.472.60">
    <property type="entry name" value="putative protein disulfide isomerase domain"/>
    <property type="match status" value="1"/>
</dbReference>
<dbReference type="RefSeq" id="WP_008048075.1">
    <property type="nucleotide sequence ID" value="NZ_CH724155.1"/>
</dbReference>
<dbReference type="EMBL" id="AAOE01000042">
    <property type="protein sequence ID" value="EAR07463.1"/>
    <property type="molecule type" value="Genomic_DNA"/>
</dbReference>
<organism evidence="1 2">
    <name type="scientific">Reinekea blandensis MED297</name>
    <dbReference type="NCBI Taxonomy" id="314283"/>
    <lineage>
        <taxon>Bacteria</taxon>
        <taxon>Pseudomonadati</taxon>
        <taxon>Pseudomonadota</taxon>
        <taxon>Gammaproteobacteria</taxon>
        <taxon>Oceanospirillales</taxon>
        <taxon>Saccharospirillaceae</taxon>
        <taxon>Reinekea</taxon>
    </lineage>
</organism>
<dbReference type="CDD" id="cd03025">
    <property type="entry name" value="DsbA_FrnE_like"/>
    <property type="match status" value="1"/>
</dbReference>
<reference evidence="1 2" key="1">
    <citation type="submission" date="2006-02" db="EMBL/GenBank/DDBJ databases">
        <authorList>
            <person name="Pinhassi J."/>
            <person name="Pedros-Alio C."/>
            <person name="Ferriera S."/>
            <person name="Johnson J."/>
            <person name="Kravitz S."/>
            <person name="Halpern A."/>
            <person name="Remington K."/>
            <person name="Beeson K."/>
            <person name="Tran B."/>
            <person name="Rogers Y.-H."/>
            <person name="Friedman R."/>
            <person name="Venter J.C."/>
        </authorList>
    </citation>
    <scope>NUCLEOTIDE SEQUENCE [LARGE SCALE GENOMIC DNA]</scope>
    <source>
        <strain evidence="1 2">MED297</strain>
    </source>
</reference>
<dbReference type="PANTHER" id="PTHR13887:SF54">
    <property type="entry name" value="DSBA FAMILY PROTEIN"/>
    <property type="match status" value="1"/>
</dbReference>
<dbReference type="Pfam" id="PF13743">
    <property type="entry name" value="Thioredoxin_5"/>
    <property type="match status" value="1"/>
</dbReference>
<dbReference type="Proteomes" id="UP000005953">
    <property type="component" value="Unassembled WGS sequence"/>
</dbReference>